<dbReference type="FunFam" id="3.30.70.1170:FF:000002">
    <property type="entry name" value="Ribosomal RNA small subunit methyltransferase B"/>
    <property type="match status" value="1"/>
</dbReference>
<dbReference type="Gene3D" id="1.10.940.10">
    <property type="entry name" value="NusB-like"/>
    <property type="match status" value="1"/>
</dbReference>
<dbReference type="GO" id="GO:0009383">
    <property type="term" value="F:rRNA (cytosine-C5-)-methyltransferase activity"/>
    <property type="evidence" value="ECO:0007669"/>
    <property type="project" value="TreeGrafter"/>
</dbReference>
<feature type="binding site" evidence="14">
    <location>
        <position position="328"/>
    </location>
    <ligand>
        <name>S-adenosyl-L-methionine</name>
        <dbReference type="ChEBI" id="CHEBI:59789"/>
    </ligand>
</feature>
<dbReference type="NCBIfam" id="NF011494">
    <property type="entry name" value="PRK14902.1"/>
    <property type="match status" value="1"/>
</dbReference>
<dbReference type="CDD" id="cd02440">
    <property type="entry name" value="AdoMet_MTases"/>
    <property type="match status" value="1"/>
</dbReference>
<dbReference type="InterPro" id="IPR049560">
    <property type="entry name" value="MeTrfase_RsmB-F_NOP2_cat"/>
</dbReference>
<evidence type="ECO:0000256" key="12">
    <source>
        <dbReference type="ARBA" id="ARBA00031088"/>
    </source>
</evidence>
<dbReference type="SUPFAM" id="SSF48013">
    <property type="entry name" value="NusB-like"/>
    <property type="match status" value="1"/>
</dbReference>
<keyword evidence="9 14" id="KW-0949">S-adenosyl-L-methionine</keyword>
<dbReference type="InterPro" id="IPR035926">
    <property type="entry name" value="NusB-like_sf"/>
</dbReference>
<keyword evidence="10 14" id="KW-0694">RNA-binding</keyword>
<evidence type="ECO:0000256" key="3">
    <source>
        <dbReference type="ARBA" id="ARBA00007494"/>
    </source>
</evidence>
<dbReference type="PROSITE" id="PS51686">
    <property type="entry name" value="SAM_MT_RSMB_NOP"/>
    <property type="match status" value="1"/>
</dbReference>
<dbReference type="InterPro" id="IPR001678">
    <property type="entry name" value="MeTrfase_RsmB-F_NOP2_dom"/>
</dbReference>
<dbReference type="OrthoDB" id="9810297at2"/>
<dbReference type="InterPro" id="IPR018314">
    <property type="entry name" value="RsmB/NOL1/NOP2-like_CS"/>
</dbReference>
<dbReference type="PROSITE" id="PS01153">
    <property type="entry name" value="NOL1_NOP2_SUN"/>
    <property type="match status" value="1"/>
</dbReference>
<dbReference type="GO" id="GO:0003723">
    <property type="term" value="F:RNA binding"/>
    <property type="evidence" value="ECO:0007669"/>
    <property type="project" value="UniProtKB-UniRule"/>
</dbReference>
<dbReference type="RefSeq" id="WP_055439469.1">
    <property type="nucleotide sequence ID" value="NZ_CYHB01000005.1"/>
</dbReference>
<evidence type="ECO:0000256" key="14">
    <source>
        <dbReference type="PROSITE-ProRule" id="PRU01023"/>
    </source>
</evidence>
<dbReference type="Pfam" id="PF01029">
    <property type="entry name" value="NusB"/>
    <property type="match status" value="1"/>
</dbReference>
<gene>
    <name evidence="16" type="ORF">Ga0061064_1822</name>
</gene>
<dbReference type="Gene3D" id="3.30.70.1170">
    <property type="entry name" value="Sun protein, domain 3"/>
    <property type="match status" value="1"/>
</dbReference>
<keyword evidence="8 14" id="KW-0808">Transferase</keyword>
<sequence length="437" mass="48187">MTQQPLRPGAASRAVAAQAIFQVVEQGRSLSQVLPTLSSQLTARDRGMAQALAYGVLRYLPQLNFMVGSLLTKPLKGELKLLHSLLLVGAYQLAYMGSAEHAAVSATVDAALVLKRAKQKGLVNGVLRNIQRQLPQLLKQLEQKPALAHGHPRWLAERIEKAYSEQATRIFTANNEQAPMWLRINTQKTNRADYMQLLRAADIAVVEDAPLTTAICLAEPIDVYKLPHFSDGWVSVQDIAAQHAAWLLEAQAGENILDCCAAPGGKTAHILEQQPTAKVMAIDADAKRLERVHENLARLQLNADVKTADATAPDDWWNGQLFDRILLDAPCSATGVIRRHPDIKWLRRNDDIAELAALQARILDALWPTLKPGGTLVYATCSILPEENSQQIEAFKQRHIDAIAVATSPQGSVEWQWLPGSEHNGDGFYFAKLEKRT</sequence>
<dbReference type="Pfam" id="PF22458">
    <property type="entry name" value="RsmF-B_ferredox"/>
    <property type="match status" value="1"/>
</dbReference>
<feature type="domain" description="SAM-dependent MTase RsmB/NOP-type" evidence="15">
    <location>
        <begin position="170"/>
        <end position="436"/>
    </location>
</feature>
<dbReference type="GO" id="GO:0070475">
    <property type="term" value="P:rRNA base methylation"/>
    <property type="evidence" value="ECO:0007669"/>
    <property type="project" value="TreeGrafter"/>
</dbReference>
<dbReference type="PANTHER" id="PTHR22807:SF61">
    <property type="entry name" value="NOL1_NOP2_SUN FAMILY PROTEIN _ ANTITERMINATION NUSB DOMAIN-CONTAINING PROTEIN"/>
    <property type="match status" value="1"/>
</dbReference>
<comment type="similarity">
    <text evidence="3 14">Belongs to the class I-like SAM-binding methyltransferase superfamily. RsmB/NOP family.</text>
</comment>
<comment type="subcellular location">
    <subcellularLocation>
        <location evidence="2">Cytoplasm</location>
    </subcellularLocation>
</comment>
<comment type="catalytic activity">
    <reaction evidence="13">
        <text>cytidine(967) in 16S rRNA + S-adenosyl-L-methionine = 5-methylcytidine(967) in 16S rRNA + S-adenosyl-L-homocysteine + H(+)</text>
        <dbReference type="Rhea" id="RHEA:42748"/>
        <dbReference type="Rhea" id="RHEA-COMP:10219"/>
        <dbReference type="Rhea" id="RHEA-COMP:10220"/>
        <dbReference type="ChEBI" id="CHEBI:15378"/>
        <dbReference type="ChEBI" id="CHEBI:57856"/>
        <dbReference type="ChEBI" id="CHEBI:59789"/>
        <dbReference type="ChEBI" id="CHEBI:74483"/>
        <dbReference type="ChEBI" id="CHEBI:82748"/>
        <dbReference type="EC" id="2.1.1.176"/>
    </reaction>
</comment>
<evidence type="ECO:0000256" key="11">
    <source>
        <dbReference type="ARBA" id="ARBA00030399"/>
    </source>
</evidence>
<evidence type="ECO:0000256" key="13">
    <source>
        <dbReference type="ARBA" id="ARBA00047283"/>
    </source>
</evidence>
<dbReference type="AlphaFoldDB" id="A0A0K6H9I5"/>
<evidence type="ECO:0000256" key="2">
    <source>
        <dbReference type="ARBA" id="ARBA00004496"/>
    </source>
</evidence>
<feature type="binding site" evidence="14">
    <location>
        <position position="309"/>
    </location>
    <ligand>
        <name>S-adenosyl-L-methionine</name>
        <dbReference type="ChEBI" id="CHEBI:59789"/>
    </ligand>
</feature>
<proteinExistence type="inferred from homology"/>
<keyword evidence="7 14" id="KW-0489">Methyltransferase</keyword>
<dbReference type="EC" id="2.1.1.176" evidence="4"/>
<evidence type="ECO:0000256" key="10">
    <source>
        <dbReference type="ARBA" id="ARBA00022884"/>
    </source>
</evidence>
<keyword evidence="6" id="KW-0698">rRNA processing</keyword>
<accession>A0A0K6H9I5</accession>
<dbReference type="FunFam" id="3.40.50.150:FF:000022">
    <property type="entry name" value="Ribosomal RNA small subunit methyltransferase B"/>
    <property type="match status" value="1"/>
</dbReference>
<protein>
    <recommendedName>
        <fullName evidence="4">16S rRNA (cytosine(967)-C(5))-methyltransferase</fullName>
        <ecNumber evidence="4">2.1.1.176</ecNumber>
    </recommendedName>
    <alternativeName>
        <fullName evidence="11">16S rRNA m5C967 methyltransferase</fullName>
    </alternativeName>
    <alternativeName>
        <fullName evidence="12">rRNA (cytosine-C(5)-)-methyltransferase RsmB</fullName>
    </alternativeName>
</protein>
<evidence type="ECO:0000256" key="9">
    <source>
        <dbReference type="ARBA" id="ARBA00022691"/>
    </source>
</evidence>
<dbReference type="Gene3D" id="3.40.50.150">
    <property type="entry name" value="Vaccinia Virus protein VP39"/>
    <property type="match status" value="1"/>
</dbReference>
<feature type="binding site" evidence="14">
    <location>
        <begin position="260"/>
        <end position="266"/>
    </location>
    <ligand>
        <name>S-adenosyl-L-methionine</name>
        <dbReference type="ChEBI" id="CHEBI:59789"/>
    </ligand>
</feature>
<dbReference type="Pfam" id="PF01189">
    <property type="entry name" value="Methyltr_RsmB-F"/>
    <property type="match status" value="1"/>
</dbReference>
<dbReference type="InterPro" id="IPR054728">
    <property type="entry name" value="RsmB-like_ferredoxin"/>
</dbReference>
<evidence type="ECO:0000313" key="16">
    <source>
        <dbReference type="EMBL" id="CUA87506.1"/>
    </source>
</evidence>
<evidence type="ECO:0000313" key="17">
    <source>
        <dbReference type="Proteomes" id="UP000182598"/>
    </source>
</evidence>
<name>A0A0K6H9I5_9GAMM</name>
<dbReference type="EMBL" id="CYHB01000005">
    <property type="protein sequence ID" value="CUA87506.1"/>
    <property type="molecule type" value="Genomic_DNA"/>
</dbReference>
<evidence type="ECO:0000256" key="1">
    <source>
        <dbReference type="ARBA" id="ARBA00002724"/>
    </source>
</evidence>
<evidence type="ECO:0000256" key="7">
    <source>
        <dbReference type="ARBA" id="ARBA00022603"/>
    </source>
</evidence>
<evidence type="ECO:0000256" key="5">
    <source>
        <dbReference type="ARBA" id="ARBA00022490"/>
    </source>
</evidence>
<evidence type="ECO:0000259" key="15">
    <source>
        <dbReference type="PROSITE" id="PS51686"/>
    </source>
</evidence>
<dbReference type="InterPro" id="IPR023267">
    <property type="entry name" value="RCMT"/>
</dbReference>
<dbReference type="NCBIfam" id="TIGR00563">
    <property type="entry name" value="rsmB"/>
    <property type="match status" value="1"/>
</dbReference>
<dbReference type="InterPro" id="IPR029063">
    <property type="entry name" value="SAM-dependent_MTases_sf"/>
</dbReference>
<comment type="function">
    <text evidence="1">Specifically methylates the cytosine at position 967 (m5C967) of 16S rRNA.</text>
</comment>
<dbReference type="GO" id="GO:0005829">
    <property type="term" value="C:cytosol"/>
    <property type="evidence" value="ECO:0007669"/>
    <property type="project" value="TreeGrafter"/>
</dbReference>
<organism evidence="16 17">
    <name type="scientific">Pseudidiomarina woesei</name>
    <dbReference type="NCBI Taxonomy" id="1381080"/>
    <lineage>
        <taxon>Bacteria</taxon>
        <taxon>Pseudomonadati</taxon>
        <taxon>Pseudomonadota</taxon>
        <taxon>Gammaproteobacteria</taxon>
        <taxon>Alteromonadales</taxon>
        <taxon>Idiomarinaceae</taxon>
        <taxon>Pseudidiomarina</taxon>
    </lineage>
</organism>
<evidence type="ECO:0000256" key="8">
    <source>
        <dbReference type="ARBA" id="ARBA00022679"/>
    </source>
</evidence>
<reference evidence="17" key="1">
    <citation type="submission" date="2015-08" db="EMBL/GenBank/DDBJ databases">
        <authorList>
            <person name="Varghese N."/>
        </authorList>
    </citation>
    <scope>NUCLEOTIDE SEQUENCE [LARGE SCALE GENOMIC DNA]</scope>
    <source>
        <strain evidence="17">DSM 27808</strain>
    </source>
</reference>
<dbReference type="InterPro" id="IPR004573">
    <property type="entry name" value="rRNA_ssu_MeTfrase_B"/>
</dbReference>
<keyword evidence="17" id="KW-1185">Reference proteome</keyword>
<dbReference type="GO" id="GO:0006355">
    <property type="term" value="P:regulation of DNA-templated transcription"/>
    <property type="evidence" value="ECO:0007669"/>
    <property type="project" value="InterPro"/>
</dbReference>
<dbReference type="SUPFAM" id="SSF53335">
    <property type="entry name" value="S-adenosyl-L-methionine-dependent methyltransferases"/>
    <property type="match status" value="1"/>
</dbReference>
<keyword evidence="5" id="KW-0963">Cytoplasm</keyword>
<dbReference type="InterPro" id="IPR006027">
    <property type="entry name" value="NusB_RsmB_TIM44"/>
</dbReference>
<evidence type="ECO:0000256" key="6">
    <source>
        <dbReference type="ARBA" id="ARBA00022552"/>
    </source>
</evidence>
<feature type="binding site" evidence="14">
    <location>
        <position position="283"/>
    </location>
    <ligand>
        <name>S-adenosyl-L-methionine</name>
        <dbReference type="ChEBI" id="CHEBI:59789"/>
    </ligand>
</feature>
<dbReference type="Proteomes" id="UP000182598">
    <property type="component" value="Unassembled WGS sequence"/>
</dbReference>
<evidence type="ECO:0000256" key="4">
    <source>
        <dbReference type="ARBA" id="ARBA00012140"/>
    </source>
</evidence>
<feature type="active site" description="Nucleophile" evidence="14">
    <location>
        <position position="381"/>
    </location>
</feature>
<dbReference type="PRINTS" id="PR02008">
    <property type="entry name" value="RCMTFAMILY"/>
</dbReference>
<dbReference type="NCBIfam" id="NF008149">
    <property type="entry name" value="PRK10901.1"/>
    <property type="match status" value="1"/>
</dbReference>
<dbReference type="PANTHER" id="PTHR22807">
    <property type="entry name" value="NOP2 YEAST -RELATED NOL1/NOP2/FMU SUN DOMAIN-CONTAINING"/>
    <property type="match status" value="1"/>
</dbReference>